<sequence length="115" mass="12773">MSSLRDQVQCLPLPSHMCSFSSRRLTAFGKDCQALSRDGNGDGKAEMNRVFGVCLRSSCRTFQDGSDKPLYDCHHPANLRHQIQLSLTLRFNNLANRTDNLGQRTGISGGVANFR</sequence>
<gene>
    <name evidence="1" type="ORF">Thi970DRAFT_02098</name>
</gene>
<evidence type="ECO:0000313" key="1">
    <source>
        <dbReference type="EMBL" id="EIC21865.1"/>
    </source>
</evidence>
<reference evidence="2" key="1">
    <citation type="submission" date="2011-06" db="EMBL/GenBank/DDBJ databases">
        <authorList>
            <consortium name="US DOE Joint Genome Institute (JGI-PGF)"/>
            <person name="Lucas S."/>
            <person name="Han J."/>
            <person name="Lapidus A."/>
            <person name="Cheng J.-F."/>
            <person name="Goodwin L."/>
            <person name="Pitluck S."/>
            <person name="Peters L."/>
            <person name="Land M.L."/>
            <person name="Hauser L."/>
            <person name="Vogl K."/>
            <person name="Liu Z."/>
            <person name="Overmann J."/>
            <person name="Frigaard N.-U."/>
            <person name="Bryant D.A."/>
            <person name="Woyke T.J."/>
        </authorList>
    </citation>
    <scope>NUCLEOTIDE SEQUENCE [LARGE SCALE GENOMIC DNA]</scope>
    <source>
        <strain evidence="2">970</strain>
    </source>
</reference>
<keyword evidence="2" id="KW-1185">Reference proteome</keyword>
<dbReference type="HOGENOM" id="CLU_2107893_0_0_6"/>
<organism evidence="1 2">
    <name type="scientific">Thiorhodovibrio frisius</name>
    <dbReference type="NCBI Taxonomy" id="631362"/>
    <lineage>
        <taxon>Bacteria</taxon>
        <taxon>Pseudomonadati</taxon>
        <taxon>Pseudomonadota</taxon>
        <taxon>Gammaproteobacteria</taxon>
        <taxon>Chromatiales</taxon>
        <taxon>Chromatiaceae</taxon>
        <taxon>Thiorhodovibrio</taxon>
    </lineage>
</organism>
<accession>H8Z3F7</accession>
<dbReference type="EMBL" id="JH603169">
    <property type="protein sequence ID" value="EIC21865.1"/>
    <property type="molecule type" value="Genomic_DNA"/>
</dbReference>
<protein>
    <submittedName>
        <fullName evidence="1">Uncharacterized protein</fullName>
    </submittedName>
</protein>
<dbReference type="AlphaFoldDB" id="H8Z3F7"/>
<name>H8Z3F7_9GAMM</name>
<reference evidence="1 2" key="2">
    <citation type="submission" date="2011-11" db="EMBL/GenBank/DDBJ databases">
        <authorList>
            <consortium name="US DOE Joint Genome Institute"/>
            <person name="Lucas S."/>
            <person name="Han J."/>
            <person name="Lapidus A."/>
            <person name="Cheng J.-F."/>
            <person name="Goodwin L."/>
            <person name="Pitluck S."/>
            <person name="Peters L."/>
            <person name="Ovchinnikova G."/>
            <person name="Zhang X."/>
            <person name="Detter J.C."/>
            <person name="Han C."/>
            <person name="Tapia R."/>
            <person name="Land M."/>
            <person name="Hauser L."/>
            <person name="Kyrpides N."/>
            <person name="Ivanova N."/>
            <person name="Pagani I."/>
            <person name="Vogl K."/>
            <person name="Liu Z."/>
            <person name="Overmann J."/>
            <person name="Frigaard N.-U."/>
            <person name="Bryant D."/>
            <person name="Woyke T."/>
        </authorList>
    </citation>
    <scope>NUCLEOTIDE SEQUENCE [LARGE SCALE GENOMIC DNA]</scope>
    <source>
        <strain evidence="1 2">970</strain>
    </source>
</reference>
<dbReference type="Proteomes" id="UP000002964">
    <property type="component" value="Unassembled WGS sequence"/>
</dbReference>
<proteinExistence type="predicted"/>
<evidence type="ECO:0000313" key="2">
    <source>
        <dbReference type="Proteomes" id="UP000002964"/>
    </source>
</evidence>